<dbReference type="Pfam" id="PF08906">
    <property type="entry name" value="T6SS_Tdi1_C"/>
    <property type="match status" value="1"/>
</dbReference>
<dbReference type="EMBL" id="BMQO01000034">
    <property type="protein sequence ID" value="GGS42518.1"/>
    <property type="molecule type" value="Genomic_DNA"/>
</dbReference>
<comment type="caution">
    <text evidence="2">The sequence shown here is derived from an EMBL/GenBank/DDBJ whole genome shotgun (WGS) entry which is preliminary data.</text>
</comment>
<gene>
    <name evidence="2" type="ORF">GCM10008961_37160</name>
</gene>
<evidence type="ECO:0000313" key="3">
    <source>
        <dbReference type="Proteomes" id="UP000620633"/>
    </source>
</evidence>
<sequence>MLRPTIEINHPVIRRMYDEYGLCTSRDGFFRVIDPEEWQEPYMPWFRLMRDEGDGEIFEGPELYPFMTTAFGSAYVFADLEGEDLVGYVDVTSNFNVMGGVRWLFKRNLEDSIFYQYNLYGGLYEELSPVEPPLQPDECFGFLPPLALGGVDTREGIHRVQLREHLDLLAQSSGLPMT</sequence>
<proteinExistence type="predicted"/>
<dbReference type="InterPro" id="IPR015002">
    <property type="entry name" value="T6SS_Tdi1_C"/>
</dbReference>
<feature type="domain" description="T6SS immunity protein Tdi1 C-terminal" evidence="1">
    <location>
        <begin position="105"/>
        <end position="171"/>
    </location>
</feature>
<protein>
    <recommendedName>
        <fullName evidence="1">T6SS immunity protein Tdi1 C-terminal domain-containing protein</fullName>
    </recommendedName>
</protein>
<name>A0ABQ2SXW6_9DEIO</name>
<dbReference type="Proteomes" id="UP000620633">
    <property type="component" value="Unassembled WGS sequence"/>
</dbReference>
<keyword evidence="3" id="KW-1185">Reference proteome</keyword>
<organism evidence="2 3">
    <name type="scientific">Deinococcus knuensis</name>
    <dbReference type="NCBI Taxonomy" id="1837380"/>
    <lineage>
        <taxon>Bacteria</taxon>
        <taxon>Thermotogati</taxon>
        <taxon>Deinococcota</taxon>
        <taxon>Deinococci</taxon>
        <taxon>Deinococcales</taxon>
        <taxon>Deinococcaceae</taxon>
        <taxon>Deinococcus</taxon>
    </lineage>
</organism>
<accession>A0ABQ2SXW6</accession>
<evidence type="ECO:0000259" key="1">
    <source>
        <dbReference type="Pfam" id="PF08906"/>
    </source>
</evidence>
<evidence type="ECO:0000313" key="2">
    <source>
        <dbReference type="EMBL" id="GGS42518.1"/>
    </source>
</evidence>
<reference evidence="3" key="1">
    <citation type="journal article" date="2019" name="Int. J. Syst. Evol. Microbiol.">
        <title>The Global Catalogue of Microorganisms (GCM) 10K type strain sequencing project: providing services to taxonomists for standard genome sequencing and annotation.</title>
        <authorList>
            <consortium name="The Broad Institute Genomics Platform"/>
            <consortium name="The Broad Institute Genome Sequencing Center for Infectious Disease"/>
            <person name="Wu L."/>
            <person name="Ma J."/>
        </authorList>
    </citation>
    <scope>NUCLEOTIDE SEQUENCE [LARGE SCALE GENOMIC DNA]</scope>
    <source>
        <strain evidence="3">JCM 31406</strain>
    </source>
</reference>